<proteinExistence type="predicted"/>
<dbReference type="Proteomes" id="UP000821865">
    <property type="component" value="Chromosome 6"/>
</dbReference>
<accession>A0ACB8CJP8</accession>
<gene>
    <name evidence="1" type="ORF">HPB49_005634</name>
</gene>
<dbReference type="EMBL" id="CM023475">
    <property type="protein sequence ID" value="KAH7945051.1"/>
    <property type="molecule type" value="Genomic_DNA"/>
</dbReference>
<name>A0ACB8CJP8_DERSI</name>
<evidence type="ECO:0000313" key="1">
    <source>
        <dbReference type="EMBL" id="KAH7945051.1"/>
    </source>
</evidence>
<reference evidence="1" key="1">
    <citation type="submission" date="2020-05" db="EMBL/GenBank/DDBJ databases">
        <title>Large-scale comparative analyses of tick genomes elucidate their genetic diversity and vector capacities.</title>
        <authorList>
            <person name="Jia N."/>
            <person name="Wang J."/>
            <person name="Shi W."/>
            <person name="Du L."/>
            <person name="Sun Y."/>
            <person name="Zhan W."/>
            <person name="Jiang J."/>
            <person name="Wang Q."/>
            <person name="Zhang B."/>
            <person name="Ji P."/>
            <person name="Sakyi L.B."/>
            <person name="Cui X."/>
            <person name="Yuan T."/>
            <person name="Jiang B."/>
            <person name="Yang W."/>
            <person name="Lam T.T.-Y."/>
            <person name="Chang Q."/>
            <person name="Ding S."/>
            <person name="Wang X."/>
            <person name="Zhu J."/>
            <person name="Ruan X."/>
            <person name="Zhao L."/>
            <person name="Wei J."/>
            <person name="Que T."/>
            <person name="Du C."/>
            <person name="Cheng J."/>
            <person name="Dai P."/>
            <person name="Han X."/>
            <person name="Huang E."/>
            <person name="Gao Y."/>
            <person name="Liu J."/>
            <person name="Shao H."/>
            <person name="Ye R."/>
            <person name="Li L."/>
            <person name="Wei W."/>
            <person name="Wang X."/>
            <person name="Wang C."/>
            <person name="Yang T."/>
            <person name="Huo Q."/>
            <person name="Li W."/>
            <person name="Guo W."/>
            <person name="Chen H."/>
            <person name="Zhou L."/>
            <person name="Ni X."/>
            <person name="Tian J."/>
            <person name="Zhou Y."/>
            <person name="Sheng Y."/>
            <person name="Liu T."/>
            <person name="Pan Y."/>
            <person name="Xia L."/>
            <person name="Li J."/>
            <person name="Zhao F."/>
            <person name="Cao W."/>
        </authorList>
    </citation>
    <scope>NUCLEOTIDE SEQUENCE</scope>
    <source>
        <strain evidence="1">Dsil-2018</strain>
    </source>
</reference>
<keyword evidence="2" id="KW-1185">Reference proteome</keyword>
<protein>
    <submittedName>
        <fullName evidence="1">Uncharacterized protein</fullName>
    </submittedName>
</protein>
<organism evidence="1 2">
    <name type="scientific">Dermacentor silvarum</name>
    <name type="common">Tick</name>
    <dbReference type="NCBI Taxonomy" id="543639"/>
    <lineage>
        <taxon>Eukaryota</taxon>
        <taxon>Metazoa</taxon>
        <taxon>Ecdysozoa</taxon>
        <taxon>Arthropoda</taxon>
        <taxon>Chelicerata</taxon>
        <taxon>Arachnida</taxon>
        <taxon>Acari</taxon>
        <taxon>Parasitiformes</taxon>
        <taxon>Ixodida</taxon>
        <taxon>Ixodoidea</taxon>
        <taxon>Ixodidae</taxon>
        <taxon>Rhipicephalinae</taxon>
        <taxon>Dermacentor</taxon>
    </lineage>
</organism>
<sequence length="130" mass="13897">MCIPSTRLQRLICSAFTCYDVLLDEGLRPWLLEVNASPSLTSSTRADALLKQALVDDVLRLVAPAGKALASPNAYSEADLGDFEQILPGAQTPPYRAHASPSHTDTAPPPRYHVTSPELQLPPPPPCPAG</sequence>
<comment type="caution">
    <text evidence="1">The sequence shown here is derived from an EMBL/GenBank/DDBJ whole genome shotgun (WGS) entry which is preliminary data.</text>
</comment>
<evidence type="ECO:0000313" key="2">
    <source>
        <dbReference type="Proteomes" id="UP000821865"/>
    </source>
</evidence>